<feature type="non-terminal residue" evidence="2">
    <location>
        <position position="1"/>
    </location>
</feature>
<protein>
    <submittedName>
        <fullName evidence="2">Uncharacterized protein</fullName>
    </submittedName>
</protein>
<sequence length="52" mass="5704">TSHSTQLVGISDTLGDLPFVLLYHLSSLTFSFFASKIIGRYSTVLRNCSATH</sequence>
<feature type="transmembrane region" description="Helical" evidence="1">
    <location>
        <begin position="20"/>
        <end position="39"/>
    </location>
</feature>
<name>A0AAF0UGQ8_SOLVR</name>
<dbReference type="EMBL" id="CP133620">
    <property type="protein sequence ID" value="WMV45955.1"/>
    <property type="molecule type" value="Genomic_DNA"/>
</dbReference>
<dbReference type="AlphaFoldDB" id="A0AAF0UGQ8"/>
<keyword evidence="1" id="KW-0812">Transmembrane</keyword>
<gene>
    <name evidence="2" type="ORF">MTR67_039340</name>
</gene>
<evidence type="ECO:0000313" key="3">
    <source>
        <dbReference type="Proteomes" id="UP001234989"/>
    </source>
</evidence>
<organism evidence="2 3">
    <name type="scientific">Solanum verrucosum</name>
    <dbReference type="NCBI Taxonomy" id="315347"/>
    <lineage>
        <taxon>Eukaryota</taxon>
        <taxon>Viridiplantae</taxon>
        <taxon>Streptophyta</taxon>
        <taxon>Embryophyta</taxon>
        <taxon>Tracheophyta</taxon>
        <taxon>Spermatophyta</taxon>
        <taxon>Magnoliopsida</taxon>
        <taxon>eudicotyledons</taxon>
        <taxon>Gunneridae</taxon>
        <taxon>Pentapetalae</taxon>
        <taxon>asterids</taxon>
        <taxon>lamiids</taxon>
        <taxon>Solanales</taxon>
        <taxon>Solanaceae</taxon>
        <taxon>Solanoideae</taxon>
        <taxon>Solaneae</taxon>
        <taxon>Solanum</taxon>
    </lineage>
</organism>
<evidence type="ECO:0000256" key="1">
    <source>
        <dbReference type="SAM" id="Phobius"/>
    </source>
</evidence>
<keyword evidence="1" id="KW-0472">Membrane</keyword>
<keyword evidence="1" id="KW-1133">Transmembrane helix</keyword>
<keyword evidence="3" id="KW-1185">Reference proteome</keyword>
<proteinExistence type="predicted"/>
<evidence type="ECO:0000313" key="2">
    <source>
        <dbReference type="EMBL" id="WMV45955.1"/>
    </source>
</evidence>
<accession>A0AAF0UGQ8</accession>
<dbReference type="Proteomes" id="UP001234989">
    <property type="component" value="Chromosome 9"/>
</dbReference>
<reference evidence="2" key="1">
    <citation type="submission" date="2023-08" db="EMBL/GenBank/DDBJ databases">
        <title>A de novo genome assembly of Solanum verrucosum Schlechtendal, a Mexican diploid species geographically isolated from the other diploid A-genome species in potato relatives.</title>
        <authorList>
            <person name="Hosaka K."/>
        </authorList>
    </citation>
    <scope>NUCLEOTIDE SEQUENCE</scope>
    <source>
        <tissue evidence="2">Young leaves</tissue>
    </source>
</reference>